<name>A0A2S2QN27_9HEMI</name>
<sequence length="152" mass="17494">MPFVSEIFRVYITLTLNTVDTNHCCCCVRIHFFPFSSFERDDVLLSVHQVHHILFVPTLLLLLLLCCCAHSRRCTYLLVARCVILEKIVFIRPSRAAGYISLSTKKKKKKKLATGRVFDMSGLRSMMNIHLCGTIQTMENIIPWIYGRDIAN</sequence>
<evidence type="ECO:0000313" key="1">
    <source>
        <dbReference type="EMBL" id="MBY79108.1"/>
    </source>
</evidence>
<dbReference type="AlphaFoldDB" id="A0A2S2QN27"/>
<gene>
    <name evidence="1" type="ORF">g.56713</name>
</gene>
<organism evidence="1">
    <name type="scientific">Sipha flava</name>
    <name type="common">yellow sugarcane aphid</name>
    <dbReference type="NCBI Taxonomy" id="143950"/>
    <lineage>
        <taxon>Eukaryota</taxon>
        <taxon>Metazoa</taxon>
        <taxon>Ecdysozoa</taxon>
        <taxon>Arthropoda</taxon>
        <taxon>Hexapoda</taxon>
        <taxon>Insecta</taxon>
        <taxon>Pterygota</taxon>
        <taxon>Neoptera</taxon>
        <taxon>Paraneoptera</taxon>
        <taxon>Hemiptera</taxon>
        <taxon>Sternorrhyncha</taxon>
        <taxon>Aphidomorpha</taxon>
        <taxon>Aphidoidea</taxon>
        <taxon>Aphididae</taxon>
        <taxon>Sipha</taxon>
    </lineage>
</organism>
<dbReference type="EMBL" id="GGMS01009905">
    <property type="protein sequence ID" value="MBY79108.1"/>
    <property type="molecule type" value="Transcribed_RNA"/>
</dbReference>
<protein>
    <submittedName>
        <fullName evidence="1">Uncharacterized protein</fullName>
    </submittedName>
</protein>
<accession>A0A2S2QN27</accession>
<proteinExistence type="predicted"/>
<reference evidence="1" key="1">
    <citation type="submission" date="2018-04" db="EMBL/GenBank/DDBJ databases">
        <title>Transcriptome assembly of Sipha flava.</title>
        <authorList>
            <person name="Scully E.D."/>
            <person name="Geib S.M."/>
            <person name="Palmer N.A."/>
            <person name="Koch K."/>
            <person name="Bradshaw J."/>
            <person name="Heng-Moss T."/>
            <person name="Sarath G."/>
        </authorList>
    </citation>
    <scope>NUCLEOTIDE SEQUENCE</scope>
</reference>